<dbReference type="EMBL" id="FQZT01000025">
    <property type="protein sequence ID" value="SHJ91622.1"/>
    <property type="molecule type" value="Genomic_DNA"/>
</dbReference>
<dbReference type="PANTHER" id="PTHR44943:SF9">
    <property type="entry name" value="TPR-REPEAT-CONTAINING PROTEIN"/>
    <property type="match status" value="1"/>
</dbReference>
<keyword evidence="6" id="KW-1185">Reference proteome</keyword>
<keyword evidence="2 4" id="KW-0802">TPR repeat</keyword>
<dbReference type="Proteomes" id="UP000184171">
    <property type="component" value="Unassembled WGS sequence"/>
</dbReference>
<dbReference type="InterPro" id="IPR011990">
    <property type="entry name" value="TPR-like_helical_dom_sf"/>
</dbReference>
<reference evidence="5 6" key="1">
    <citation type="submission" date="2016-11" db="EMBL/GenBank/DDBJ databases">
        <authorList>
            <person name="Jaros S."/>
            <person name="Januszkiewicz K."/>
            <person name="Wedrychowicz H."/>
        </authorList>
    </citation>
    <scope>NUCLEOTIDE SEQUENCE [LARGE SCALE GENOMIC DNA]</scope>
    <source>
        <strain evidence="5 6">DSM 5091</strain>
    </source>
</reference>
<keyword evidence="1" id="KW-0677">Repeat</keyword>
<feature type="repeat" description="TPR" evidence="4">
    <location>
        <begin position="97"/>
        <end position="130"/>
    </location>
</feature>
<evidence type="ECO:0000256" key="4">
    <source>
        <dbReference type="PROSITE-ProRule" id="PRU00339"/>
    </source>
</evidence>
<protein>
    <submittedName>
        <fullName evidence="5">Tetratricopeptide repeat-containing protein</fullName>
    </submittedName>
</protein>
<dbReference type="STRING" id="1122189.SAMN02745165_03532"/>
<sequence>MKKETILLITVALVVGLLSGVIFTNANKKMQVANQAAATASPIDSLQHIGHLKELVAKEPDNRNAWVQLGHSYFDSNQPMKAIDAYDKVLEIDGNDPDVLTDQGTMYRRVGWFDKAINNFIKANQLNPQHLNSLFNMGIVYSQDLGEKQKADEAWNRYLELNPTGQAADRVRTMLDHMWNGHG</sequence>
<accession>A0A1M6N7J0</accession>
<feature type="repeat" description="TPR" evidence="4">
    <location>
        <begin position="63"/>
        <end position="96"/>
    </location>
</feature>
<dbReference type="SUPFAM" id="SSF48452">
    <property type="entry name" value="TPR-like"/>
    <property type="match status" value="1"/>
</dbReference>
<keyword evidence="3" id="KW-0793">Thylakoid</keyword>
<dbReference type="InterPro" id="IPR051685">
    <property type="entry name" value="Ycf3/AcsC/BcsC/TPR_MFPF"/>
</dbReference>
<dbReference type="AlphaFoldDB" id="A0A1M6N7J0"/>
<evidence type="ECO:0000313" key="5">
    <source>
        <dbReference type="EMBL" id="SHJ91622.1"/>
    </source>
</evidence>
<dbReference type="PROSITE" id="PS50005">
    <property type="entry name" value="TPR"/>
    <property type="match status" value="2"/>
</dbReference>
<evidence type="ECO:0000256" key="1">
    <source>
        <dbReference type="ARBA" id="ARBA00022737"/>
    </source>
</evidence>
<dbReference type="Pfam" id="PF13174">
    <property type="entry name" value="TPR_6"/>
    <property type="match status" value="1"/>
</dbReference>
<name>A0A1M6N7J0_MALRU</name>
<evidence type="ECO:0000313" key="6">
    <source>
        <dbReference type="Proteomes" id="UP000184171"/>
    </source>
</evidence>
<dbReference type="Gene3D" id="1.25.40.10">
    <property type="entry name" value="Tetratricopeptide repeat domain"/>
    <property type="match status" value="1"/>
</dbReference>
<gene>
    <name evidence="5" type="ORF">SAMN02745165_03532</name>
</gene>
<organism evidence="5 6">
    <name type="scientific">Malonomonas rubra DSM 5091</name>
    <dbReference type="NCBI Taxonomy" id="1122189"/>
    <lineage>
        <taxon>Bacteria</taxon>
        <taxon>Pseudomonadati</taxon>
        <taxon>Thermodesulfobacteriota</taxon>
        <taxon>Desulfuromonadia</taxon>
        <taxon>Desulfuromonadales</taxon>
        <taxon>Geopsychrobacteraceae</taxon>
        <taxon>Malonomonas</taxon>
    </lineage>
</organism>
<proteinExistence type="predicted"/>
<dbReference type="InterPro" id="IPR019734">
    <property type="entry name" value="TPR_rpt"/>
</dbReference>
<evidence type="ECO:0000256" key="2">
    <source>
        <dbReference type="ARBA" id="ARBA00022803"/>
    </source>
</evidence>
<dbReference type="SMART" id="SM00028">
    <property type="entry name" value="TPR"/>
    <property type="match status" value="3"/>
</dbReference>
<dbReference type="RefSeq" id="WP_072910059.1">
    <property type="nucleotide sequence ID" value="NZ_FQZT01000025.1"/>
</dbReference>
<dbReference type="Pfam" id="PF00515">
    <property type="entry name" value="TPR_1"/>
    <property type="match status" value="1"/>
</dbReference>
<dbReference type="OrthoDB" id="5338908at2"/>
<dbReference type="Pfam" id="PF13181">
    <property type="entry name" value="TPR_8"/>
    <property type="match status" value="1"/>
</dbReference>
<evidence type="ECO:0000256" key="3">
    <source>
        <dbReference type="ARBA" id="ARBA00023078"/>
    </source>
</evidence>
<dbReference type="PANTHER" id="PTHR44943">
    <property type="entry name" value="CELLULOSE SYNTHASE OPERON PROTEIN C"/>
    <property type="match status" value="1"/>
</dbReference>